<evidence type="ECO:0000313" key="2">
    <source>
        <dbReference type="EMBL" id="KAJ3174976.1"/>
    </source>
</evidence>
<feature type="compositionally biased region" description="Basic and acidic residues" evidence="1">
    <location>
        <begin position="649"/>
        <end position="665"/>
    </location>
</feature>
<feature type="region of interest" description="Disordered" evidence="1">
    <location>
        <begin position="1"/>
        <end position="105"/>
    </location>
</feature>
<feature type="compositionally biased region" description="Basic and acidic residues" evidence="1">
    <location>
        <begin position="129"/>
        <end position="149"/>
    </location>
</feature>
<feature type="compositionally biased region" description="Low complexity" evidence="1">
    <location>
        <begin position="424"/>
        <end position="443"/>
    </location>
</feature>
<feature type="compositionally biased region" description="Basic and acidic residues" evidence="1">
    <location>
        <begin position="478"/>
        <end position="491"/>
    </location>
</feature>
<evidence type="ECO:0000313" key="3">
    <source>
        <dbReference type="Proteomes" id="UP001212152"/>
    </source>
</evidence>
<accession>A0AAD5XNV8</accession>
<feature type="compositionally biased region" description="Acidic residues" evidence="1">
    <location>
        <begin position="532"/>
        <end position="543"/>
    </location>
</feature>
<evidence type="ECO:0000256" key="1">
    <source>
        <dbReference type="SAM" id="MobiDB-lite"/>
    </source>
</evidence>
<proteinExistence type="predicted"/>
<organism evidence="2 3">
    <name type="scientific">Geranomyces variabilis</name>
    <dbReference type="NCBI Taxonomy" id="109894"/>
    <lineage>
        <taxon>Eukaryota</taxon>
        <taxon>Fungi</taxon>
        <taxon>Fungi incertae sedis</taxon>
        <taxon>Chytridiomycota</taxon>
        <taxon>Chytridiomycota incertae sedis</taxon>
        <taxon>Chytridiomycetes</taxon>
        <taxon>Spizellomycetales</taxon>
        <taxon>Powellomycetaceae</taxon>
        <taxon>Geranomyces</taxon>
    </lineage>
</organism>
<feature type="region of interest" description="Disordered" evidence="1">
    <location>
        <begin position="649"/>
        <end position="678"/>
    </location>
</feature>
<dbReference type="AlphaFoldDB" id="A0AAD5XNV8"/>
<protein>
    <submittedName>
        <fullName evidence="2">Uncharacterized protein</fullName>
    </submittedName>
</protein>
<feature type="compositionally biased region" description="Polar residues" evidence="1">
    <location>
        <begin position="617"/>
        <end position="629"/>
    </location>
</feature>
<gene>
    <name evidence="2" type="ORF">HDU87_006510</name>
</gene>
<feature type="compositionally biased region" description="Basic and acidic residues" evidence="1">
    <location>
        <begin position="517"/>
        <end position="531"/>
    </location>
</feature>
<feature type="region of interest" description="Disordered" evidence="1">
    <location>
        <begin position="607"/>
        <end position="636"/>
    </location>
</feature>
<feature type="region of interest" description="Disordered" evidence="1">
    <location>
        <begin position="227"/>
        <end position="262"/>
    </location>
</feature>
<feature type="region of interest" description="Disordered" evidence="1">
    <location>
        <begin position="312"/>
        <end position="358"/>
    </location>
</feature>
<feature type="compositionally biased region" description="Polar residues" evidence="1">
    <location>
        <begin position="232"/>
        <end position="246"/>
    </location>
</feature>
<feature type="compositionally biased region" description="Low complexity" evidence="1">
    <location>
        <begin position="906"/>
        <end position="922"/>
    </location>
</feature>
<feature type="region of interest" description="Disordered" evidence="1">
    <location>
        <begin position="906"/>
        <end position="932"/>
    </location>
</feature>
<dbReference type="EMBL" id="JADGJQ010000057">
    <property type="protein sequence ID" value="KAJ3174976.1"/>
    <property type="molecule type" value="Genomic_DNA"/>
</dbReference>
<feature type="compositionally biased region" description="Polar residues" evidence="1">
    <location>
        <begin position="172"/>
        <end position="190"/>
    </location>
</feature>
<feature type="compositionally biased region" description="Acidic residues" evidence="1">
    <location>
        <begin position="14"/>
        <end position="40"/>
    </location>
</feature>
<feature type="region of interest" description="Disordered" evidence="1">
    <location>
        <begin position="404"/>
        <end position="556"/>
    </location>
</feature>
<dbReference type="Proteomes" id="UP001212152">
    <property type="component" value="Unassembled WGS sequence"/>
</dbReference>
<feature type="region of interest" description="Disordered" evidence="1">
    <location>
        <begin position="122"/>
        <end position="191"/>
    </location>
</feature>
<feature type="compositionally biased region" description="Basic and acidic residues" evidence="1">
    <location>
        <begin position="83"/>
        <end position="95"/>
    </location>
</feature>
<feature type="compositionally biased region" description="Low complexity" evidence="1">
    <location>
        <begin position="250"/>
        <end position="262"/>
    </location>
</feature>
<feature type="compositionally biased region" description="Polar residues" evidence="1">
    <location>
        <begin position="504"/>
        <end position="516"/>
    </location>
</feature>
<name>A0AAD5XNV8_9FUNG</name>
<comment type="caution">
    <text evidence="2">The sequence shown here is derived from an EMBL/GenBank/DDBJ whole genome shotgun (WGS) entry which is preliminary data.</text>
</comment>
<dbReference type="PANTHER" id="PTHR35711:SF1">
    <property type="entry name" value="ECTODERMAL, ISOFORM F"/>
    <property type="match status" value="1"/>
</dbReference>
<dbReference type="PANTHER" id="PTHR35711">
    <property type="entry name" value="EXPRESSED PROTEIN"/>
    <property type="match status" value="1"/>
</dbReference>
<sequence length="1015" mass="105837">MSTLYETDAAGSVQEEEPQQDYDDGDEEEEEEEEEEDEEDYPQRPPRRQTSSSSGVGAEIRNAFLAGRMREGDVMEEDEEEEEKKVEEQKVHVEDSQQEQDDAMLPADDVVHAPVAEEFVDAEGGTEAAGEHQKTVVDESAEAKTEHETVPPSEPQDTPPASDVPVGAENVPQPNAQQPVVEEPQTQDSHASIIATAPVAAVAALITPAATTPVPSATFLVPEARKNERKQSTPVLNNQFGQSASEVSLPKPTAAATAMPAQKPRGAALLQMSHPNQSAPVIGNAAKTAPAKKSKSRFAKCFSWLPGVSKKKDAAGIADNNTRSVPPPMTAAPATPKPQVKPTPAPAATKSDTPVINDIKPTVHAVTEKRSIASFNKGKAPATAAAAAASLHAPSLKEEQGLVVNASTGKPPFTPEAANARSGSPVNAVARSSSSSPAPRVDSLLGVVTPPPRDIDSVSATGSTSSERRSIFRGGRNASREHMSEEYRLDKSNNSLRLAGSRKGSVSTASQRTAPENSERGIADDKHHHDDGDADDDDDDEDAINSSGASAEVYTLHSRASQMTLSLPEMPKLGNLDVAIPPAPGRTELPYHSASAAPTTITAAAQSLNGDTDRESSASSPVRRTTSKSAEQEENEKLELLRAVVGDSTRHVKESAAAHRRRWDEELQGSDTSSGRAAAAAATASGIINNAQIGPIPRSSLEQQQRSVRSSLLYDGLSRSASSGTTATAGAATAAVVTPPATPSSSTARLTSPSRLFLNQDFQQGAFSLTPFGSSYTSLASSSSRAPPAAATQAQQQQQQLDPLEKLYHDICNSGMDLDQLAGKYDSNATRRPTAKRNGSSVGKMVGGAAAIMPNTPPRSVVAGGAAAAAAAAAIVSGGAIGGDAYAGNNAIDGWRKNIARALESTHSANRSATTTAAAAAPLSPPPSPAYHHSYNHNDNHNELSSAAPSGIRQKALVSRRTAAGGAAPRANIDRQAVWSLHEDFVAALDGTDGDADNDLAGVVGFALAMHDGQA</sequence>
<reference evidence="2" key="1">
    <citation type="submission" date="2020-05" db="EMBL/GenBank/DDBJ databases">
        <title>Phylogenomic resolution of chytrid fungi.</title>
        <authorList>
            <person name="Stajich J.E."/>
            <person name="Amses K."/>
            <person name="Simmons R."/>
            <person name="Seto K."/>
            <person name="Myers J."/>
            <person name="Bonds A."/>
            <person name="Quandt C.A."/>
            <person name="Barry K."/>
            <person name="Liu P."/>
            <person name="Grigoriev I."/>
            <person name="Longcore J.E."/>
            <person name="James T.Y."/>
        </authorList>
    </citation>
    <scope>NUCLEOTIDE SEQUENCE</scope>
    <source>
        <strain evidence="2">JEL0379</strain>
    </source>
</reference>
<feature type="compositionally biased region" description="Pro residues" evidence="1">
    <location>
        <begin position="325"/>
        <end position="345"/>
    </location>
</feature>
<keyword evidence="3" id="KW-1185">Reference proteome</keyword>